<dbReference type="AlphaFoldDB" id="A0A2G9C232"/>
<feature type="compositionally biased region" description="Basic and acidic residues" evidence="1">
    <location>
        <begin position="35"/>
        <end position="64"/>
    </location>
</feature>
<sequence length="504" mass="54465">MASSSPSVQLRSLADELSRWETERAALQARLAELQERRHDARAPGAAERNDDVRRLQSRADHARGQLASLQARHDKETGELADVERKLASALRQLEGLTLAAQPQPAQPARPARARTGRRGGAKAARPAPAAEKAAPRSPAEVEAQARIKRLEGERDSLKTQIEAASRRITEARAALKRDTDFAELVLDPRFNEQRIDEAVAAHLNPFLAHYELPAIDQVPQGEDTRHARYLARFTNVDAGARRLDESLLQNPTHSFSAFSALFSTLWPDRVNGSLLRNLLGGDMSAVMAAVRAGGEGLGNAVGRHVVAQFAEEMRYCALAAASTGLPDGTTARRVRLSSGSRVTQTALAEGRARVRELVSLQELPAHRGRIVVGAIQQATSMMKTIAEEYREARGDVQRSQAALDAALKDRSALVERSDQLTGELGAALAALSGLRDERRQREAAQSAPSTLSASREAGPDAAIPQLPVAAGSSSPDVEARVMRLRGDVDRHTAHADEARGRV</sequence>
<keyword evidence="3" id="KW-1185">Reference proteome</keyword>
<feature type="region of interest" description="Disordered" evidence="1">
    <location>
        <begin position="99"/>
        <end position="143"/>
    </location>
</feature>
<evidence type="ECO:0000313" key="2">
    <source>
        <dbReference type="EMBL" id="PIM50480.1"/>
    </source>
</evidence>
<gene>
    <name evidence="2" type="ORF">CS062_24795</name>
</gene>
<proteinExistence type="predicted"/>
<feature type="non-terminal residue" evidence="2">
    <location>
        <position position="504"/>
    </location>
</feature>
<protein>
    <submittedName>
        <fullName evidence="2">Uncharacterized protein</fullName>
    </submittedName>
</protein>
<feature type="region of interest" description="Disordered" evidence="1">
    <location>
        <begin position="35"/>
        <end position="79"/>
    </location>
</feature>
<accession>A0A2G9C232</accession>
<feature type="compositionally biased region" description="Low complexity" evidence="1">
    <location>
        <begin position="123"/>
        <end position="140"/>
    </location>
</feature>
<name>A0A2G9C232_9BURK</name>
<evidence type="ECO:0000256" key="1">
    <source>
        <dbReference type="SAM" id="MobiDB-lite"/>
    </source>
</evidence>
<evidence type="ECO:0000313" key="3">
    <source>
        <dbReference type="Proteomes" id="UP000231501"/>
    </source>
</evidence>
<reference evidence="2 3" key="1">
    <citation type="submission" date="2017-11" db="EMBL/GenBank/DDBJ databases">
        <title>Draft genome sequence of Mitsuaria sp. HWN-4.</title>
        <authorList>
            <person name="Gundlapally S.R."/>
        </authorList>
    </citation>
    <scope>NUCLEOTIDE SEQUENCE [LARGE SCALE GENOMIC DNA]</scope>
    <source>
        <strain evidence="2 3">HWN-4</strain>
    </source>
</reference>
<organism evidence="2 3">
    <name type="scientific">Roseateles chitinivorans</name>
    <dbReference type="NCBI Taxonomy" id="2917965"/>
    <lineage>
        <taxon>Bacteria</taxon>
        <taxon>Pseudomonadati</taxon>
        <taxon>Pseudomonadota</taxon>
        <taxon>Betaproteobacteria</taxon>
        <taxon>Burkholderiales</taxon>
        <taxon>Sphaerotilaceae</taxon>
        <taxon>Roseateles</taxon>
    </lineage>
</organism>
<feature type="region of interest" description="Disordered" evidence="1">
    <location>
        <begin position="439"/>
        <end position="480"/>
    </location>
</feature>
<feature type="compositionally biased region" description="Basic residues" evidence="1">
    <location>
        <begin position="113"/>
        <end position="122"/>
    </location>
</feature>
<dbReference type="EMBL" id="PEOG01000138">
    <property type="protein sequence ID" value="PIM50480.1"/>
    <property type="molecule type" value="Genomic_DNA"/>
</dbReference>
<feature type="compositionally biased region" description="Low complexity" evidence="1">
    <location>
        <begin position="101"/>
        <end position="112"/>
    </location>
</feature>
<dbReference type="Proteomes" id="UP000231501">
    <property type="component" value="Unassembled WGS sequence"/>
</dbReference>
<comment type="caution">
    <text evidence="2">The sequence shown here is derived from an EMBL/GenBank/DDBJ whole genome shotgun (WGS) entry which is preliminary data.</text>
</comment>